<sequence length="355" mass="39922">MEYGSPEYVNEEFQKLSDDYEAPVTIAIAFGYFETLLKLGDSNKFLEEETRLRSLENLMNAGGDPSLLEDFVQPTYELLRSTMANIGTPYAEASLLEAFNDEELQAGLITHLRLLTGAWMEKHHEEYAPFVLPQSIDQFVNNVIRPYQTEIENVGLSALFDVLLKPASIGLEVIYLDLSPGSEANVHTFEPAGPRAETLRLLYRPGHYDLLYKTEAIAVLQPPPQPSAMPQQTYLQYASHMDESITDLGMSDVMTMIPGISFVNGQQGPAYHPPAAATPQAFTTATDNFRRSRFELSAEFARATSHSTALQTSQFKNSHFNPAHFMNPDFQPEECHPEYEFITTRERSSRRHPSG</sequence>
<comment type="caution">
    <text evidence="1">The sequence shown here is derived from an EMBL/GenBank/DDBJ whole genome shotgun (WGS) entry which is preliminary data.</text>
</comment>
<reference evidence="1" key="1">
    <citation type="submission" date="2024-02" db="EMBL/GenBank/DDBJ databases">
        <title>Metagenome Assembled Genome of Zalaria obscura JY119.</title>
        <authorList>
            <person name="Vighnesh L."/>
            <person name="Jagadeeshwari U."/>
            <person name="Venkata Ramana C."/>
            <person name="Sasikala C."/>
        </authorList>
    </citation>
    <scope>NUCLEOTIDE SEQUENCE</scope>
    <source>
        <strain evidence="1">JY119</strain>
    </source>
</reference>
<dbReference type="Proteomes" id="UP001320706">
    <property type="component" value="Unassembled WGS sequence"/>
</dbReference>
<accession>A0ACC3S8T7</accession>
<proteinExistence type="predicted"/>
<keyword evidence="2" id="KW-1185">Reference proteome</keyword>
<name>A0ACC3S8T7_9PEZI</name>
<protein>
    <submittedName>
        <fullName evidence="1">Uncharacterized protein</fullName>
    </submittedName>
</protein>
<evidence type="ECO:0000313" key="1">
    <source>
        <dbReference type="EMBL" id="KAK8202069.1"/>
    </source>
</evidence>
<organism evidence="1 2">
    <name type="scientific">Zalaria obscura</name>
    <dbReference type="NCBI Taxonomy" id="2024903"/>
    <lineage>
        <taxon>Eukaryota</taxon>
        <taxon>Fungi</taxon>
        <taxon>Dikarya</taxon>
        <taxon>Ascomycota</taxon>
        <taxon>Pezizomycotina</taxon>
        <taxon>Dothideomycetes</taxon>
        <taxon>Dothideomycetidae</taxon>
        <taxon>Dothideales</taxon>
        <taxon>Zalariaceae</taxon>
        <taxon>Zalaria</taxon>
    </lineage>
</organism>
<gene>
    <name evidence="1" type="ORF">M8818_005595</name>
</gene>
<evidence type="ECO:0000313" key="2">
    <source>
        <dbReference type="Proteomes" id="UP001320706"/>
    </source>
</evidence>
<dbReference type="EMBL" id="JAMKPW020000033">
    <property type="protein sequence ID" value="KAK8202069.1"/>
    <property type="molecule type" value="Genomic_DNA"/>
</dbReference>